<name>A0ABP8SHZ0_9ACTN</name>
<sequence length="199" mass="20970">MLLVVEVADETTIQDLNVKAKRYGQAGYPVYWVVTEVAIYEVHGARLDGLPDARGVPPLGAYPGPVRACETLPRPFVLPPAGHPRRGLLRLPQPTGWGADRGIQRPLRPIAAAEVEKISAGSAAAWTRCSPSWSLPICATSKQADRGGVDLRGGSGFGAEPRGLLVLVVPQRGRPARPMPAEGRQQAGAGPARPACGPP</sequence>
<protein>
    <recommendedName>
        <fullName evidence="4">Restriction endonuclease domain-containing protein</fullName>
    </recommendedName>
</protein>
<feature type="region of interest" description="Disordered" evidence="1">
    <location>
        <begin position="171"/>
        <end position="199"/>
    </location>
</feature>
<organism evidence="2 3">
    <name type="scientific">Micromonospora coerulea</name>
    <dbReference type="NCBI Taxonomy" id="47856"/>
    <lineage>
        <taxon>Bacteria</taxon>
        <taxon>Bacillati</taxon>
        <taxon>Actinomycetota</taxon>
        <taxon>Actinomycetes</taxon>
        <taxon>Micromonosporales</taxon>
        <taxon>Micromonosporaceae</taxon>
        <taxon>Micromonospora</taxon>
    </lineage>
</organism>
<evidence type="ECO:0000256" key="1">
    <source>
        <dbReference type="SAM" id="MobiDB-lite"/>
    </source>
</evidence>
<reference evidence="3" key="1">
    <citation type="journal article" date="2019" name="Int. J. Syst. Evol. Microbiol.">
        <title>The Global Catalogue of Microorganisms (GCM) 10K type strain sequencing project: providing services to taxonomists for standard genome sequencing and annotation.</title>
        <authorList>
            <consortium name="The Broad Institute Genomics Platform"/>
            <consortium name="The Broad Institute Genome Sequencing Center for Infectious Disease"/>
            <person name="Wu L."/>
            <person name="Ma J."/>
        </authorList>
    </citation>
    <scope>NUCLEOTIDE SEQUENCE [LARGE SCALE GENOMIC DNA]</scope>
    <source>
        <strain evidence="3">JCM 3175</strain>
    </source>
</reference>
<evidence type="ECO:0000313" key="3">
    <source>
        <dbReference type="Proteomes" id="UP001500307"/>
    </source>
</evidence>
<comment type="caution">
    <text evidence="2">The sequence shown here is derived from an EMBL/GenBank/DDBJ whole genome shotgun (WGS) entry which is preliminary data.</text>
</comment>
<dbReference type="Proteomes" id="UP001500307">
    <property type="component" value="Unassembled WGS sequence"/>
</dbReference>
<accession>A0ABP8SHZ0</accession>
<proteinExistence type="predicted"/>
<evidence type="ECO:0008006" key="4">
    <source>
        <dbReference type="Google" id="ProtNLM"/>
    </source>
</evidence>
<feature type="compositionally biased region" description="Low complexity" evidence="1">
    <location>
        <begin position="180"/>
        <end position="199"/>
    </location>
</feature>
<keyword evidence="3" id="KW-1185">Reference proteome</keyword>
<evidence type="ECO:0000313" key="2">
    <source>
        <dbReference type="EMBL" id="GAA4569499.1"/>
    </source>
</evidence>
<dbReference type="RefSeq" id="WP_428833229.1">
    <property type="nucleotide sequence ID" value="NZ_BAABGU010000012.1"/>
</dbReference>
<gene>
    <name evidence="2" type="ORF">GCM10023176_26220</name>
</gene>
<dbReference type="EMBL" id="BAABGU010000012">
    <property type="protein sequence ID" value="GAA4569499.1"/>
    <property type="molecule type" value="Genomic_DNA"/>
</dbReference>